<evidence type="ECO:0000313" key="3">
    <source>
        <dbReference type="Proteomes" id="UP000029452"/>
    </source>
</evidence>
<name>A0A094WDQ8_9BACT</name>
<keyword evidence="1" id="KW-0472">Membrane</keyword>
<keyword evidence="1" id="KW-1133">Transmembrane helix</keyword>
<organism evidence="2 3">
    <name type="scientific">Leptospirillum ferriphilum</name>
    <dbReference type="NCBI Taxonomy" id="178606"/>
    <lineage>
        <taxon>Bacteria</taxon>
        <taxon>Pseudomonadati</taxon>
        <taxon>Nitrospirota</taxon>
        <taxon>Nitrospiria</taxon>
        <taxon>Nitrospirales</taxon>
        <taxon>Nitrospiraceae</taxon>
        <taxon>Leptospirillum</taxon>
    </lineage>
</organism>
<evidence type="ECO:0000256" key="1">
    <source>
        <dbReference type="SAM" id="Phobius"/>
    </source>
</evidence>
<gene>
    <name evidence="2" type="ORF">LptCag_1487</name>
</gene>
<sequence>MAVLEKTVEHIEKDLSEIKGDIRILLGALIAGFLLLSCLMAHGFKWF</sequence>
<proteinExistence type="predicted"/>
<reference evidence="2 3" key="1">
    <citation type="submission" date="2014-06" db="EMBL/GenBank/DDBJ databases">
        <title>Draft genome sequence of iron oxidizing acidophile Leptospirillum ferriphilum DSM14647.</title>
        <authorList>
            <person name="Cardenas J.P."/>
            <person name="Lazcano M."/>
            <person name="Ossandon F.J."/>
            <person name="Corbett M."/>
            <person name="Holmes D.S."/>
            <person name="Watkin E."/>
        </authorList>
    </citation>
    <scope>NUCLEOTIDE SEQUENCE [LARGE SCALE GENOMIC DNA]</scope>
    <source>
        <strain evidence="2 3">DSM 14647</strain>
    </source>
</reference>
<dbReference type="EMBL" id="JPGK01000005">
    <property type="protein sequence ID" value="KGA93777.1"/>
    <property type="molecule type" value="Genomic_DNA"/>
</dbReference>
<dbReference type="Proteomes" id="UP000029452">
    <property type="component" value="Unassembled WGS sequence"/>
</dbReference>
<feature type="transmembrane region" description="Helical" evidence="1">
    <location>
        <begin position="24"/>
        <end position="44"/>
    </location>
</feature>
<keyword evidence="1" id="KW-0812">Transmembrane</keyword>
<protein>
    <submittedName>
        <fullName evidence="2">Uncharacterized protein</fullName>
    </submittedName>
</protein>
<accession>A0A094WDQ8</accession>
<evidence type="ECO:0000313" key="2">
    <source>
        <dbReference type="EMBL" id="KGA93777.1"/>
    </source>
</evidence>
<dbReference type="PATRIC" id="fig|178606.4.peg.1490"/>
<comment type="caution">
    <text evidence="2">The sequence shown here is derived from an EMBL/GenBank/DDBJ whole genome shotgun (WGS) entry which is preliminary data.</text>
</comment>
<dbReference type="AlphaFoldDB" id="A0A094WDQ8"/>